<dbReference type="Pfam" id="PF00126">
    <property type="entry name" value="HTH_1"/>
    <property type="match status" value="1"/>
</dbReference>
<dbReference type="InterPro" id="IPR036390">
    <property type="entry name" value="WH_DNA-bd_sf"/>
</dbReference>
<protein>
    <submittedName>
        <fullName evidence="6">HTH-type transcriptional activator CmpR</fullName>
    </submittedName>
</protein>
<evidence type="ECO:0000313" key="6">
    <source>
        <dbReference type="EMBL" id="WVX50538.1"/>
    </source>
</evidence>
<dbReference type="InterPro" id="IPR050950">
    <property type="entry name" value="HTH-type_LysR_regulators"/>
</dbReference>
<evidence type="ECO:0000256" key="4">
    <source>
        <dbReference type="ARBA" id="ARBA00023163"/>
    </source>
</evidence>
<organism evidence="6 7">
    <name type="scientific">Roseobacter fucihabitans</name>
    <dbReference type="NCBI Taxonomy" id="1537242"/>
    <lineage>
        <taxon>Bacteria</taxon>
        <taxon>Pseudomonadati</taxon>
        <taxon>Pseudomonadota</taxon>
        <taxon>Alphaproteobacteria</taxon>
        <taxon>Rhodobacterales</taxon>
        <taxon>Roseobacteraceae</taxon>
        <taxon>Roseobacter</taxon>
    </lineage>
</organism>
<dbReference type="InterPro" id="IPR036388">
    <property type="entry name" value="WH-like_DNA-bd_sf"/>
</dbReference>
<evidence type="ECO:0000256" key="2">
    <source>
        <dbReference type="ARBA" id="ARBA00023015"/>
    </source>
</evidence>
<accession>A0ABZ2BX31</accession>
<dbReference type="PROSITE" id="PS50931">
    <property type="entry name" value="HTH_LYSR"/>
    <property type="match status" value="1"/>
</dbReference>
<evidence type="ECO:0000256" key="3">
    <source>
        <dbReference type="ARBA" id="ARBA00023125"/>
    </source>
</evidence>
<feature type="domain" description="HTH lysR-type" evidence="5">
    <location>
        <begin position="1"/>
        <end position="58"/>
    </location>
</feature>
<dbReference type="RefSeq" id="WP_187428933.1">
    <property type="nucleotide sequence ID" value="NZ_CP143423.1"/>
</dbReference>
<keyword evidence="3" id="KW-0238">DNA-binding</keyword>
<comment type="similarity">
    <text evidence="1">Belongs to the LysR transcriptional regulatory family.</text>
</comment>
<proteinExistence type="inferred from homology"/>
<dbReference type="InterPro" id="IPR005119">
    <property type="entry name" value="LysR_subst-bd"/>
</dbReference>
<dbReference type="SUPFAM" id="SSF53850">
    <property type="entry name" value="Periplasmic binding protein-like II"/>
    <property type="match status" value="1"/>
</dbReference>
<keyword evidence="4" id="KW-0804">Transcription</keyword>
<dbReference type="Gene3D" id="3.40.190.290">
    <property type="match status" value="1"/>
</dbReference>
<keyword evidence="7" id="KW-1185">Reference proteome</keyword>
<dbReference type="InterPro" id="IPR000847">
    <property type="entry name" value="LysR_HTH_N"/>
</dbReference>
<dbReference type="Proteomes" id="UP001318682">
    <property type="component" value="Chromosome"/>
</dbReference>
<dbReference type="PANTHER" id="PTHR30419">
    <property type="entry name" value="HTH-TYPE TRANSCRIPTIONAL REGULATOR YBHD"/>
    <property type="match status" value="1"/>
</dbReference>
<gene>
    <name evidence="6" type="primary">cmpR_2</name>
    <name evidence="6" type="ORF">ROLI_036360</name>
</gene>
<reference evidence="7" key="1">
    <citation type="submission" date="2024-01" db="EMBL/GenBank/DDBJ databases">
        <title>Roseobacter fucihabitans sp. nov., isolated from the brown alga Fucus spiralis.</title>
        <authorList>
            <person name="Hahnke S."/>
            <person name="Berger M."/>
            <person name="Schlingloff A."/>
            <person name="Athale I."/>
            <person name="Neumann-Schaal M."/>
            <person name="Adenaya A."/>
            <person name="Poehlein A."/>
            <person name="Daniel R."/>
            <person name="Pertersen J."/>
            <person name="Brinkhoff T."/>
        </authorList>
    </citation>
    <scope>NUCLEOTIDE SEQUENCE [LARGE SCALE GENOMIC DNA]</scope>
    <source>
        <strain evidence="7">B14</strain>
    </source>
</reference>
<evidence type="ECO:0000256" key="1">
    <source>
        <dbReference type="ARBA" id="ARBA00009437"/>
    </source>
</evidence>
<sequence>MNLQQMRILLAVIDKGSFAAAGTQVGRSHSAISLQMKGLETELDVVLFDRTVRPPVPTAKAHVLADHARRIVNLCDSARDAVSGQLVRGRLTVGAVPTVLSSFLPAALAELKAAHPDLSFDVRSGSSDALAADLAQGRLDVVVCTKPPRPIAGLDWHHIAHEPLAVIARKDAAGDARDLLRQQPFIWFNRKTWAGAAIEAQLKAQGITVQATMEIDSLDAIQCMVREGLGVAIVPVCRGHSGTWPGLRSVPFGDPPHVRDVGALTMRGGACDALIQTFLRAL</sequence>
<evidence type="ECO:0000313" key="7">
    <source>
        <dbReference type="Proteomes" id="UP001318682"/>
    </source>
</evidence>
<evidence type="ECO:0000259" key="5">
    <source>
        <dbReference type="PROSITE" id="PS50931"/>
    </source>
</evidence>
<dbReference type="Gene3D" id="1.10.10.10">
    <property type="entry name" value="Winged helix-like DNA-binding domain superfamily/Winged helix DNA-binding domain"/>
    <property type="match status" value="1"/>
</dbReference>
<dbReference type="Pfam" id="PF03466">
    <property type="entry name" value="LysR_substrate"/>
    <property type="match status" value="1"/>
</dbReference>
<name>A0ABZ2BX31_9RHOB</name>
<keyword evidence="2" id="KW-0805">Transcription regulation</keyword>
<dbReference type="SUPFAM" id="SSF46785">
    <property type="entry name" value="Winged helix' DNA-binding domain"/>
    <property type="match status" value="1"/>
</dbReference>
<dbReference type="EMBL" id="CP143423">
    <property type="protein sequence ID" value="WVX50538.1"/>
    <property type="molecule type" value="Genomic_DNA"/>
</dbReference>